<dbReference type="OrthoDB" id="6293938at2"/>
<evidence type="ECO:0000313" key="4">
    <source>
        <dbReference type="Proteomes" id="UP000307706"/>
    </source>
</evidence>
<reference evidence="2" key="3">
    <citation type="submission" date="2019-09" db="EMBL/GenBank/DDBJ databases">
        <title>Co-occurence of chitin degradation, pigmentation and bioactivity in marine Pseudoalteromonas.</title>
        <authorList>
            <person name="Sonnenschein E.C."/>
            <person name="Bech P.K."/>
        </authorList>
    </citation>
    <scope>NUCLEOTIDE SEQUENCE</scope>
    <source>
        <strain evidence="2">S2231</strain>
        <strain evidence="3">S2233</strain>
    </source>
</reference>
<reference evidence="2 4" key="1">
    <citation type="submission" date="2017-12" db="EMBL/GenBank/DDBJ databases">
        <authorList>
            <person name="Paulsen S."/>
            <person name="Gram L.K."/>
        </authorList>
    </citation>
    <scope>NUCLEOTIDE SEQUENCE [LARGE SCALE GENOMIC DNA]</scope>
    <source>
        <strain evidence="2 4">S2231</strain>
        <strain evidence="1">S2233</strain>
    </source>
</reference>
<keyword evidence="3" id="KW-1185">Reference proteome</keyword>
<name>A0A5S3XMH4_9GAMM</name>
<sequence length="149" mass="17633">MYIALKWDHQIGAHFVSWLVVECSSVTEKFGLPQALPPRRDIAYFVDEKTAEQDAKVFAHYKNTQQHETVESYSPYLSDHHGYCQYEWDHSYFSDFIRHAVLYWEDGHHKQPCAVRNDVGYFICPDYSETDSHFFARYKLIENKIKESG</sequence>
<organism evidence="2 4">
    <name type="scientific">Pseudoalteromonas citrea</name>
    <dbReference type="NCBI Taxonomy" id="43655"/>
    <lineage>
        <taxon>Bacteria</taxon>
        <taxon>Pseudomonadati</taxon>
        <taxon>Pseudomonadota</taxon>
        <taxon>Gammaproteobacteria</taxon>
        <taxon>Alteromonadales</taxon>
        <taxon>Pseudoalteromonadaceae</taxon>
        <taxon>Pseudoalteromonas</taxon>
    </lineage>
</organism>
<evidence type="ECO:0000313" key="1">
    <source>
        <dbReference type="EMBL" id="TMP40580.1"/>
    </source>
</evidence>
<evidence type="ECO:0000313" key="3">
    <source>
        <dbReference type="Proteomes" id="UP000305730"/>
    </source>
</evidence>
<evidence type="ECO:0000313" key="2">
    <source>
        <dbReference type="EMBL" id="TMP54669.1"/>
    </source>
</evidence>
<gene>
    <name evidence="2" type="ORF">CWB96_18960</name>
    <name evidence="1" type="ORF">CWB97_18005</name>
</gene>
<protein>
    <submittedName>
        <fullName evidence="2">Uncharacterized protein</fullName>
    </submittedName>
</protein>
<dbReference type="Proteomes" id="UP000307706">
    <property type="component" value="Unassembled WGS sequence"/>
</dbReference>
<dbReference type="Proteomes" id="UP000305730">
    <property type="component" value="Unassembled WGS sequence"/>
</dbReference>
<proteinExistence type="predicted"/>
<reference evidence="4" key="2">
    <citation type="submission" date="2019-06" db="EMBL/GenBank/DDBJ databases">
        <title>Co-occurence of chitin degradation, pigmentation and bioactivity in marine Pseudoalteromonas.</title>
        <authorList>
            <person name="Sonnenschein E.C."/>
            <person name="Bech P.K."/>
        </authorList>
    </citation>
    <scope>NUCLEOTIDE SEQUENCE [LARGE SCALE GENOMIC DNA]</scope>
    <source>
        <strain evidence="4">S2231</strain>
        <strain evidence="1">S2233</strain>
    </source>
</reference>
<dbReference type="EMBL" id="PNCL01000117">
    <property type="protein sequence ID" value="TMP54669.1"/>
    <property type="molecule type" value="Genomic_DNA"/>
</dbReference>
<dbReference type="RefSeq" id="WP_138598061.1">
    <property type="nucleotide sequence ID" value="NZ_PNCK01000075.1"/>
</dbReference>
<dbReference type="EMBL" id="PNCK01000075">
    <property type="protein sequence ID" value="TMP40580.1"/>
    <property type="molecule type" value="Genomic_DNA"/>
</dbReference>
<dbReference type="AlphaFoldDB" id="A0A5S3XMH4"/>
<comment type="caution">
    <text evidence="2">The sequence shown here is derived from an EMBL/GenBank/DDBJ whole genome shotgun (WGS) entry which is preliminary data.</text>
</comment>
<accession>A0A5S3XMH4</accession>